<feature type="region of interest" description="Disordered" evidence="1">
    <location>
        <begin position="1"/>
        <end position="27"/>
    </location>
</feature>
<protein>
    <submittedName>
        <fullName evidence="2">Uncharacterized protein</fullName>
    </submittedName>
</protein>
<dbReference type="Ensembl" id="ENSAMXT00005037247.1">
    <property type="protein sequence ID" value="ENSAMXP00005034115.1"/>
    <property type="gene ID" value="ENSAMXG00005016478.1"/>
</dbReference>
<evidence type="ECO:0000313" key="2">
    <source>
        <dbReference type="Ensembl" id="ENSAMXP00005034115.1"/>
    </source>
</evidence>
<dbReference type="OrthoDB" id="9902968at2759"/>
<proteinExistence type="predicted"/>
<dbReference type="AlphaFoldDB" id="A0A8B9KD99"/>
<reference evidence="2" key="1">
    <citation type="submission" date="2025-08" db="UniProtKB">
        <authorList>
            <consortium name="Ensembl"/>
        </authorList>
    </citation>
    <scope>IDENTIFICATION</scope>
</reference>
<dbReference type="Proteomes" id="UP000694621">
    <property type="component" value="Unplaced"/>
</dbReference>
<evidence type="ECO:0000313" key="3">
    <source>
        <dbReference type="Proteomes" id="UP000694621"/>
    </source>
</evidence>
<accession>A0A8B9KD99</accession>
<organism evidence="2 3">
    <name type="scientific">Astyanax mexicanus</name>
    <name type="common">Blind cave fish</name>
    <name type="synonym">Astyanax fasciatus mexicanus</name>
    <dbReference type="NCBI Taxonomy" id="7994"/>
    <lineage>
        <taxon>Eukaryota</taxon>
        <taxon>Metazoa</taxon>
        <taxon>Chordata</taxon>
        <taxon>Craniata</taxon>
        <taxon>Vertebrata</taxon>
        <taxon>Euteleostomi</taxon>
        <taxon>Actinopterygii</taxon>
        <taxon>Neopterygii</taxon>
        <taxon>Teleostei</taxon>
        <taxon>Ostariophysi</taxon>
        <taxon>Characiformes</taxon>
        <taxon>Characoidei</taxon>
        <taxon>Acestrorhamphidae</taxon>
        <taxon>Acestrorhamphinae</taxon>
        <taxon>Astyanax</taxon>
    </lineage>
</organism>
<name>A0A8B9KD99_ASTMX</name>
<sequence length="79" mass="9337">RQKRDELKMTMATSPQKQTVKNRSKSTDEVQQAKKVMIDIYHYQCTVCACAKQITQHWIVVYCLPDLAFEQYCYTGYHN</sequence>
<evidence type="ECO:0000256" key="1">
    <source>
        <dbReference type="SAM" id="MobiDB-lite"/>
    </source>
</evidence>
<feature type="compositionally biased region" description="Polar residues" evidence="1">
    <location>
        <begin position="11"/>
        <end position="21"/>
    </location>
</feature>